<evidence type="ECO:0000256" key="8">
    <source>
        <dbReference type="ARBA" id="ARBA00048478"/>
    </source>
</evidence>
<accession>A0A9N9H102</accession>
<dbReference type="GO" id="GO:0036431">
    <property type="term" value="F:dCMP kinase activity"/>
    <property type="evidence" value="ECO:0007669"/>
    <property type="project" value="InterPro"/>
</dbReference>
<dbReference type="InterPro" id="IPR011994">
    <property type="entry name" value="Cytidylate_kinase_dom"/>
</dbReference>
<evidence type="ECO:0000313" key="11">
    <source>
        <dbReference type="Proteomes" id="UP000789572"/>
    </source>
</evidence>
<evidence type="ECO:0000256" key="5">
    <source>
        <dbReference type="ARBA" id="ARBA00022777"/>
    </source>
</evidence>
<evidence type="ECO:0000313" key="10">
    <source>
        <dbReference type="EMBL" id="CAG8644694.1"/>
    </source>
</evidence>
<dbReference type="Proteomes" id="UP000789572">
    <property type="component" value="Unassembled WGS sequence"/>
</dbReference>
<evidence type="ECO:0000256" key="1">
    <source>
        <dbReference type="ARBA" id="ARBA00009427"/>
    </source>
</evidence>
<gene>
    <name evidence="10" type="ORF">POCULU_LOCUS9616</name>
</gene>
<dbReference type="EMBL" id="CAJVPJ010003777">
    <property type="protein sequence ID" value="CAG8644694.1"/>
    <property type="molecule type" value="Genomic_DNA"/>
</dbReference>
<dbReference type="CDD" id="cd02020">
    <property type="entry name" value="CMPK"/>
    <property type="match status" value="1"/>
</dbReference>
<proteinExistence type="inferred from homology"/>
<evidence type="ECO:0000256" key="3">
    <source>
        <dbReference type="ARBA" id="ARBA00022679"/>
    </source>
</evidence>
<dbReference type="Gene3D" id="3.40.50.300">
    <property type="entry name" value="P-loop containing nucleotide triphosphate hydrolases"/>
    <property type="match status" value="1"/>
</dbReference>
<dbReference type="GO" id="GO:0006139">
    <property type="term" value="P:nucleobase-containing compound metabolic process"/>
    <property type="evidence" value="ECO:0007669"/>
    <property type="project" value="InterPro"/>
</dbReference>
<reference evidence="10" key="1">
    <citation type="submission" date="2021-06" db="EMBL/GenBank/DDBJ databases">
        <authorList>
            <person name="Kallberg Y."/>
            <person name="Tangrot J."/>
            <person name="Rosling A."/>
        </authorList>
    </citation>
    <scope>NUCLEOTIDE SEQUENCE</scope>
    <source>
        <strain evidence="10">IA702</strain>
    </source>
</reference>
<dbReference type="InterPro" id="IPR003136">
    <property type="entry name" value="Cytidylate_kin"/>
</dbReference>
<keyword evidence="3" id="KW-0808">Transferase</keyword>
<keyword evidence="6" id="KW-0067">ATP-binding</keyword>
<keyword evidence="5" id="KW-0418">Kinase</keyword>
<comment type="similarity">
    <text evidence="1">Belongs to the cytidylate kinase family. Type 1 subfamily.</text>
</comment>
<evidence type="ECO:0000259" key="9">
    <source>
        <dbReference type="Pfam" id="PF02224"/>
    </source>
</evidence>
<sequence length="181" mass="21093">MKINIAIDGPAGSGKTTLGRELARRIDYHFLDSGLFYRYFAKLLTENGYNPLEKAKVIEFCLQKKTVIAKDPKLFFQKLENQQIILSHPKVSNLASLFSPIQELRQIIRELIRELLKNKGFVVVGRDMTFKVLPEAEVKIFLTASQSKRIERRYQQLKESKEHLSLEEVKKDLVERDKRDE</sequence>
<comment type="caution">
    <text evidence="10">The sequence shown here is derived from an EMBL/GenBank/DDBJ whole genome shotgun (WGS) entry which is preliminary data.</text>
</comment>
<name>A0A9N9H102_9GLOM</name>
<dbReference type="SUPFAM" id="SSF52540">
    <property type="entry name" value="P-loop containing nucleoside triphosphate hydrolases"/>
    <property type="match status" value="1"/>
</dbReference>
<evidence type="ECO:0000256" key="7">
    <source>
        <dbReference type="ARBA" id="ARBA00047615"/>
    </source>
</evidence>
<dbReference type="GO" id="GO:0005524">
    <property type="term" value="F:ATP binding"/>
    <property type="evidence" value="ECO:0007669"/>
    <property type="project" value="UniProtKB-KW"/>
</dbReference>
<dbReference type="NCBIfam" id="TIGR00017">
    <property type="entry name" value="cmk"/>
    <property type="match status" value="1"/>
</dbReference>
<evidence type="ECO:0000256" key="6">
    <source>
        <dbReference type="ARBA" id="ARBA00022840"/>
    </source>
</evidence>
<dbReference type="Pfam" id="PF02224">
    <property type="entry name" value="Cytidylate_kin"/>
    <property type="match status" value="1"/>
</dbReference>
<organism evidence="10 11">
    <name type="scientific">Paraglomus occultum</name>
    <dbReference type="NCBI Taxonomy" id="144539"/>
    <lineage>
        <taxon>Eukaryota</taxon>
        <taxon>Fungi</taxon>
        <taxon>Fungi incertae sedis</taxon>
        <taxon>Mucoromycota</taxon>
        <taxon>Glomeromycotina</taxon>
        <taxon>Glomeromycetes</taxon>
        <taxon>Paraglomerales</taxon>
        <taxon>Paraglomeraceae</taxon>
        <taxon>Paraglomus</taxon>
    </lineage>
</organism>
<feature type="domain" description="Cytidylate kinase" evidence="9">
    <location>
        <begin position="5"/>
        <end position="181"/>
    </location>
</feature>
<keyword evidence="11" id="KW-1185">Reference proteome</keyword>
<dbReference type="InterPro" id="IPR027417">
    <property type="entry name" value="P-loop_NTPase"/>
</dbReference>
<evidence type="ECO:0000256" key="4">
    <source>
        <dbReference type="ARBA" id="ARBA00022741"/>
    </source>
</evidence>
<evidence type="ECO:0000256" key="2">
    <source>
        <dbReference type="ARBA" id="ARBA00012906"/>
    </source>
</evidence>
<comment type="catalytic activity">
    <reaction evidence="7">
        <text>dCMP + ATP = dCDP + ADP</text>
        <dbReference type="Rhea" id="RHEA:25094"/>
        <dbReference type="ChEBI" id="CHEBI:30616"/>
        <dbReference type="ChEBI" id="CHEBI:57566"/>
        <dbReference type="ChEBI" id="CHEBI:58593"/>
        <dbReference type="ChEBI" id="CHEBI:456216"/>
        <dbReference type="EC" id="2.7.4.25"/>
    </reaction>
</comment>
<keyword evidence="4" id="KW-0547">Nucleotide-binding</keyword>
<comment type="catalytic activity">
    <reaction evidence="8">
        <text>CMP + ATP = CDP + ADP</text>
        <dbReference type="Rhea" id="RHEA:11600"/>
        <dbReference type="ChEBI" id="CHEBI:30616"/>
        <dbReference type="ChEBI" id="CHEBI:58069"/>
        <dbReference type="ChEBI" id="CHEBI:60377"/>
        <dbReference type="ChEBI" id="CHEBI:456216"/>
        <dbReference type="EC" id="2.7.4.25"/>
    </reaction>
</comment>
<dbReference type="EC" id="2.7.4.25" evidence="2"/>
<dbReference type="AlphaFoldDB" id="A0A9N9H102"/>
<dbReference type="OrthoDB" id="10263145at2759"/>
<protein>
    <recommendedName>
        <fullName evidence="2">(d)CMP kinase</fullName>
        <ecNumber evidence="2">2.7.4.25</ecNumber>
    </recommendedName>
</protein>